<gene>
    <name evidence="2" type="ORF">LJ656_02315</name>
</gene>
<accession>A0ABS8JNK6</accession>
<protein>
    <submittedName>
        <fullName evidence="2">LEA type 2 family protein</fullName>
    </submittedName>
</protein>
<dbReference type="SMART" id="SM00769">
    <property type="entry name" value="WHy"/>
    <property type="match status" value="1"/>
</dbReference>
<dbReference type="SUPFAM" id="SSF117070">
    <property type="entry name" value="LEA14-like"/>
    <property type="match status" value="1"/>
</dbReference>
<dbReference type="EMBL" id="JAJITD010000001">
    <property type="protein sequence ID" value="MCC8391407.1"/>
    <property type="molecule type" value="Genomic_DNA"/>
</dbReference>
<dbReference type="Gene3D" id="2.60.40.1820">
    <property type="match status" value="1"/>
</dbReference>
<organism evidence="2 3">
    <name type="scientific">Paraburkholderia sejongensis</name>
    <dbReference type="NCBI Taxonomy" id="2886946"/>
    <lineage>
        <taxon>Bacteria</taxon>
        <taxon>Pseudomonadati</taxon>
        <taxon>Pseudomonadota</taxon>
        <taxon>Betaproteobacteria</taxon>
        <taxon>Burkholderiales</taxon>
        <taxon>Burkholderiaceae</taxon>
        <taxon>Paraburkholderia</taxon>
    </lineage>
</organism>
<keyword evidence="3" id="KW-1185">Reference proteome</keyword>
<dbReference type="PROSITE" id="PS51257">
    <property type="entry name" value="PROKAR_LIPOPROTEIN"/>
    <property type="match status" value="1"/>
</dbReference>
<dbReference type="InterPro" id="IPR004864">
    <property type="entry name" value="LEA_2"/>
</dbReference>
<proteinExistence type="predicted"/>
<sequence length="163" mass="16957">MLLRRPRCALLRIFVMAIAALTLAGCAGMFGGDPLRVNVAGIEPLPGEGFEMRFNLKLRVQNPNDTTLTFTGIALDLELNGKPFASGVSDQAGTVPRFGETVVNVPLTVPAVAAVRQAFAFASATQSGQVPYLLRGKLAGAGIGGTTRFVDQGTLSLPGTATP</sequence>
<evidence type="ECO:0000313" key="3">
    <source>
        <dbReference type="Proteomes" id="UP001431019"/>
    </source>
</evidence>
<evidence type="ECO:0000259" key="1">
    <source>
        <dbReference type="SMART" id="SM00769"/>
    </source>
</evidence>
<dbReference type="Pfam" id="PF03168">
    <property type="entry name" value="LEA_2"/>
    <property type="match status" value="1"/>
</dbReference>
<dbReference type="InterPro" id="IPR013990">
    <property type="entry name" value="WHy-dom"/>
</dbReference>
<dbReference type="Proteomes" id="UP001431019">
    <property type="component" value="Unassembled WGS sequence"/>
</dbReference>
<evidence type="ECO:0000313" key="2">
    <source>
        <dbReference type="EMBL" id="MCC8391407.1"/>
    </source>
</evidence>
<name>A0ABS8JNK6_9BURK</name>
<comment type="caution">
    <text evidence="2">The sequence shown here is derived from an EMBL/GenBank/DDBJ whole genome shotgun (WGS) entry which is preliminary data.</text>
</comment>
<reference evidence="2 3" key="1">
    <citation type="submission" date="2021-11" db="EMBL/GenBank/DDBJ databases">
        <authorList>
            <person name="Oh E.-T."/>
            <person name="Kim S.-B."/>
        </authorList>
    </citation>
    <scope>NUCLEOTIDE SEQUENCE [LARGE SCALE GENOMIC DNA]</scope>
    <source>
        <strain evidence="2 3">MMS20-SJTR3</strain>
    </source>
</reference>
<feature type="domain" description="Water stress and hypersensitive response" evidence="1">
    <location>
        <begin position="37"/>
        <end position="158"/>
    </location>
</feature>